<accession>A0ABP9C2T4</accession>
<evidence type="ECO:0000256" key="2">
    <source>
        <dbReference type="ARBA" id="ARBA00022448"/>
    </source>
</evidence>
<evidence type="ECO:0000256" key="1">
    <source>
        <dbReference type="ARBA" id="ARBA00004651"/>
    </source>
</evidence>
<dbReference type="SUPFAM" id="SSF161098">
    <property type="entry name" value="MetI-like"/>
    <property type="match status" value="2"/>
</dbReference>
<gene>
    <name evidence="9" type="primary">phnE</name>
    <name evidence="9" type="ORF">GCM10023353_03340</name>
</gene>
<feature type="transmembrane region" description="Helical" evidence="7">
    <location>
        <begin position="395"/>
        <end position="415"/>
    </location>
</feature>
<dbReference type="Pfam" id="PF00528">
    <property type="entry name" value="BPD_transp_1"/>
    <property type="match status" value="2"/>
</dbReference>
<dbReference type="Proteomes" id="UP001500839">
    <property type="component" value="Unassembled WGS sequence"/>
</dbReference>
<keyword evidence="10" id="KW-1185">Reference proteome</keyword>
<evidence type="ECO:0000256" key="7">
    <source>
        <dbReference type="RuleBase" id="RU363032"/>
    </source>
</evidence>
<keyword evidence="5 7" id="KW-1133">Transmembrane helix</keyword>
<dbReference type="CDD" id="cd06261">
    <property type="entry name" value="TM_PBP2"/>
    <property type="match status" value="1"/>
</dbReference>
<comment type="subcellular location">
    <subcellularLocation>
        <location evidence="1 7">Cell membrane</location>
        <topology evidence="1 7">Multi-pass membrane protein</topology>
    </subcellularLocation>
</comment>
<dbReference type="RefSeq" id="WP_307810895.1">
    <property type="nucleotide sequence ID" value="NZ_BAABKQ010000001.1"/>
</dbReference>
<comment type="caution">
    <text evidence="9">The sequence shown here is derived from an EMBL/GenBank/DDBJ whole genome shotgun (WGS) entry which is preliminary data.</text>
</comment>
<organism evidence="9 10">
    <name type="scientific">Tomitella cavernea</name>
    <dbReference type="NCBI Taxonomy" id="1387982"/>
    <lineage>
        <taxon>Bacteria</taxon>
        <taxon>Bacillati</taxon>
        <taxon>Actinomycetota</taxon>
        <taxon>Actinomycetes</taxon>
        <taxon>Mycobacteriales</taxon>
        <taxon>Tomitella</taxon>
    </lineage>
</organism>
<dbReference type="InterPro" id="IPR035906">
    <property type="entry name" value="MetI-like_sf"/>
</dbReference>
<feature type="transmembrane region" description="Helical" evidence="7">
    <location>
        <begin position="137"/>
        <end position="160"/>
    </location>
</feature>
<feature type="transmembrane region" description="Helical" evidence="7">
    <location>
        <begin position="29"/>
        <end position="51"/>
    </location>
</feature>
<feature type="transmembrane region" description="Helical" evidence="7">
    <location>
        <begin position="89"/>
        <end position="111"/>
    </location>
</feature>
<keyword evidence="4 7" id="KW-0812">Transmembrane</keyword>
<feature type="transmembrane region" description="Helical" evidence="7">
    <location>
        <begin position="527"/>
        <end position="545"/>
    </location>
</feature>
<feature type="transmembrane region" description="Helical" evidence="7">
    <location>
        <begin position="441"/>
        <end position="470"/>
    </location>
</feature>
<keyword evidence="3" id="KW-1003">Cell membrane</keyword>
<keyword evidence="2 7" id="KW-0813">Transport</keyword>
<dbReference type="InterPro" id="IPR005769">
    <property type="entry name" value="PhnE/PtxC"/>
</dbReference>
<evidence type="ECO:0000256" key="4">
    <source>
        <dbReference type="ARBA" id="ARBA00022692"/>
    </source>
</evidence>
<dbReference type="PROSITE" id="PS50928">
    <property type="entry name" value="ABC_TM1"/>
    <property type="match status" value="2"/>
</dbReference>
<proteinExistence type="inferred from homology"/>
<dbReference type="PANTHER" id="PTHR30043:SF1">
    <property type="entry name" value="ABC TRANSPORT SYSTEM PERMEASE PROTEIN P69"/>
    <property type="match status" value="1"/>
</dbReference>
<comment type="similarity">
    <text evidence="7">Belongs to the binding-protein-dependent transport system permease family.</text>
</comment>
<feature type="transmembrane region" description="Helical" evidence="7">
    <location>
        <begin position="332"/>
        <end position="349"/>
    </location>
</feature>
<feature type="transmembrane region" description="Helical" evidence="7">
    <location>
        <begin position="551"/>
        <end position="575"/>
    </location>
</feature>
<name>A0ABP9C2T4_9ACTN</name>
<evidence type="ECO:0000313" key="10">
    <source>
        <dbReference type="Proteomes" id="UP001500839"/>
    </source>
</evidence>
<dbReference type="PANTHER" id="PTHR30043">
    <property type="entry name" value="PHOSPHONATES TRANSPORT SYSTEM PERMEASE PROTEIN"/>
    <property type="match status" value="1"/>
</dbReference>
<reference evidence="10" key="1">
    <citation type="journal article" date="2019" name="Int. J. Syst. Evol. Microbiol.">
        <title>The Global Catalogue of Microorganisms (GCM) 10K type strain sequencing project: providing services to taxonomists for standard genome sequencing and annotation.</title>
        <authorList>
            <consortium name="The Broad Institute Genomics Platform"/>
            <consortium name="The Broad Institute Genome Sequencing Center for Infectious Disease"/>
            <person name="Wu L."/>
            <person name="Ma J."/>
        </authorList>
    </citation>
    <scope>NUCLEOTIDE SEQUENCE [LARGE SCALE GENOMIC DNA]</scope>
    <source>
        <strain evidence="10">JCM 18542</strain>
    </source>
</reference>
<protein>
    <submittedName>
        <fullName evidence="9">Phosphonate ABC transporter, permease protein PhnE</fullName>
    </submittedName>
</protein>
<evidence type="ECO:0000256" key="3">
    <source>
        <dbReference type="ARBA" id="ARBA00022475"/>
    </source>
</evidence>
<dbReference type="EMBL" id="BAABKQ010000001">
    <property type="protein sequence ID" value="GAA4804182.1"/>
    <property type="molecule type" value="Genomic_DNA"/>
</dbReference>
<dbReference type="InterPro" id="IPR000515">
    <property type="entry name" value="MetI-like"/>
</dbReference>
<feature type="domain" description="ABC transmembrane type-1" evidence="8">
    <location>
        <begin position="85"/>
        <end position="268"/>
    </location>
</feature>
<feature type="transmembrane region" description="Helical" evidence="7">
    <location>
        <begin position="499"/>
        <end position="520"/>
    </location>
</feature>
<feature type="transmembrane region" description="Helical" evidence="7">
    <location>
        <begin position="251"/>
        <end position="271"/>
    </location>
</feature>
<sequence>MHTLERPAGRPAGSPPGAALVRPRRLESAAAKAVLVALVAAGIWSTMALQINVASIVDSAGNAVDFAGRMLPLDFPPVAELAGMIGETLAIVLLATVLSVVLSIPVAVAAAESTGRTRLGRSGARGFIVLMRAIPDLILAIVFFRVFGLGALPGVLAMGLHSIGMVGKLLADAIEDLDPGPRAAVQAAGGGRVQQVVVGVLPQLLPQIIATGLHRFDINLRTSVLLGYVGVGGIGLAIAESMRTLDYRRGMALALTVLVLCILTELVSGAFRRRLLGTPRSRAPRGRTVGGRALIGWADRVSGGWVTGGRRQGRADGADCRRLSQPWDADRVRRYLWGVVIVALVFLAWRDAGVSVPGFLAGLADLPSTALLFFPPDLSAVASTLWPELLTTLQIALAATFLGAVLAVPIGLLAARNVAPSPAVHGTFRVLIVLVRGVPELILAIVFVVVTGLGAVAGTLALAIGAVGLLSKLVADSLEETDVAVQEALRATGAGRMQVFAAATLRQATPAFVAHVLYLLDTNVRAATLLGVVGAGGIGYYLLNASRIVDFATVTTIVLMILGVVLVIEGLAVWLRRALR</sequence>
<evidence type="ECO:0000256" key="6">
    <source>
        <dbReference type="ARBA" id="ARBA00023136"/>
    </source>
</evidence>
<evidence type="ECO:0000256" key="5">
    <source>
        <dbReference type="ARBA" id="ARBA00022989"/>
    </source>
</evidence>
<evidence type="ECO:0000259" key="8">
    <source>
        <dbReference type="PROSITE" id="PS50928"/>
    </source>
</evidence>
<dbReference type="NCBIfam" id="TIGR01097">
    <property type="entry name" value="PhnE"/>
    <property type="match status" value="2"/>
</dbReference>
<feature type="domain" description="ABC transmembrane type-1" evidence="8">
    <location>
        <begin position="389"/>
        <end position="572"/>
    </location>
</feature>
<keyword evidence="6 7" id="KW-0472">Membrane</keyword>
<feature type="transmembrane region" description="Helical" evidence="7">
    <location>
        <begin position="220"/>
        <end position="239"/>
    </location>
</feature>
<evidence type="ECO:0000313" key="9">
    <source>
        <dbReference type="EMBL" id="GAA4804182.1"/>
    </source>
</evidence>
<dbReference type="Gene3D" id="1.10.3720.10">
    <property type="entry name" value="MetI-like"/>
    <property type="match status" value="2"/>
</dbReference>